<dbReference type="InterPro" id="IPR036249">
    <property type="entry name" value="Thioredoxin-like_sf"/>
</dbReference>
<comment type="similarity">
    <text evidence="2 5">Belongs to the glutaredoxin family.</text>
</comment>
<reference evidence="7 8" key="1">
    <citation type="submission" date="2019-06" db="EMBL/GenBank/DDBJ databases">
        <title>Genomic Encyclopedia of Type Strains, Phase IV (KMG-V): Genome sequencing to study the core and pangenomes of soil and plant-associated prokaryotes.</title>
        <authorList>
            <person name="Whitman W."/>
        </authorList>
    </citation>
    <scope>NUCLEOTIDE SEQUENCE [LARGE SCALE GENOMIC DNA]</scope>
    <source>
        <strain evidence="7 8">BR 10556</strain>
    </source>
</reference>
<gene>
    <name evidence="7" type="ORF">FBZ95_11071</name>
</gene>
<evidence type="ECO:0000256" key="1">
    <source>
        <dbReference type="ARBA" id="ARBA00002549"/>
    </source>
</evidence>
<evidence type="ECO:0000259" key="6">
    <source>
        <dbReference type="Pfam" id="PF00462"/>
    </source>
</evidence>
<evidence type="ECO:0000256" key="3">
    <source>
        <dbReference type="ARBA" id="ARBA00022448"/>
    </source>
</evidence>
<evidence type="ECO:0000313" key="7">
    <source>
        <dbReference type="EMBL" id="TWB68951.1"/>
    </source>
</evidence>
<evidence type="ECO:0000256" key="4">
    <source>
        <dbReference type="ARBA" id="ARBA00022982"/>
    </source>
</evidence>
<dbReference type="Gene3D" id="3.40.30.10">
    <property type="entry name" value="Glutaredoxin"/>
    <property type="match status" value="1"/>
</dbReference>
<comment type="function">
    <text evidence="1 5">Has a glutathione-disulfide oxidoreductase activity in the presence of NADPH and glutathione reductase. Reduces low molecular weight disulfides and proteins.</text>
</comment>
<dbReference type="PANTHER" id="PTHR45694">
    <property type="entry name" value="GLUTAREDOXIN 2"/>
    <property type="match status" value="1"/>
</dbReference>
<dbReference type="PANTHER" id="PTHR45694:SF18">
    <property type="entry name" value="GLUTAREDOXIN-1-RELATED"/>
    <property type="match status" value="1"/>
</dbReference>
<keyword evidence="5" id="KW-0676">Redox-active center</keyword>
<evidence type="ECO:0000313" key="8">
    <source>
        <dbReference type="Proteomes" id="UP000315914"/>
    </source>
</evidence>
<keyword evidence="5" id="KW-0963">Cytoplasm</keyword>
<dbReference type="EMBL" id="VITW01000010">
    <property type="protein sequence ID" value="TWB68951.1"/>
    <property type="molecule type" value="Genomic_DNA"/>
</dbReference>
<dbReference type="GO" id="GO:0005737">
    <property type="term" value="C:cytoplasm"/>
    <property type="evidence" value="ECO:0007669"/>
    <property type="project" value="TreeGrafter"/>
</dbReference>
<dbReference type="NCBIfam" id="TIGR02181">
    <property type="entry name" value="GRX_bact"/>
    <property type="match status" value="1"/>
</dbReference>
<organism evidence="7 8">
    <name type="scientific">Bradyrhizobium sacchari</name>
    <dbReference type="NCBI Taxonomy" id="1399419"/>
    <lineage>
        <taxon>Bacteria</taxon>
        <taxon>Pseudomonadati</taxon>
        <taxon>Pseudomonadota</taxon>
        <taxon>Alphaproteobacteria</taxon>
        <taxon>Hyphomicrobiales</taxon>
        <taxon>Nitrobacteraceae</taxon>
        <taxon>Bradyrhizobium</taxon>
    </lineage>
</organism>
<dbReference type="STRING" id="1399419.A5906_17650"/>
<dbReference type="InterPro" id="IPR011900">
    <property type="entry name" value="GRX_bact"/>
</dbReference>
<sequence length="97" mass="10644">MKAPYEMTAAVEIYTRPGCGYCSAARSLLTRKKAAFAEFDVAKNPSWRQEMYDRAGEGSTFPQIWIGGTHVGGCDDLYALDREGKLDGMLESVKAVS</sequence>
<dbReference type="GO" id="GO:0015038">
    <property type="term" value="F:glutathione disulfide oxidoreductase activity"/>
    <property type="evidence" value="ECO:0007669"/>
    <property type="project" value="UniProtKB-UniRule"/>
</dbReference>
<evidence type="ECO:0000256" key="5">
    <source>
        <dbReference type="RuleBase" id="RU364065"/>
    </source>
</evidence>
<dbReference type="Proteomes" id="UP000315914">
    <property type="component" value="Unassembled WGS sequence"/>
</dbReference>
<comment type="caution">
    <text evidence="7">The sequence shown here is derived from an EMBL/GenBank/DDBJ whole genome shotgun (WGS) entry which is preliminary data.</text>
</comment>
<keyword evidence="4 5" id="KW-0249">Electron transport</keyword>
<feature type="domain" description="Glutaredoxin" evidence="6">
    <location>
        <begin position="11"/>
        <end position="71"/>
    </location>
</feature>
<accession>A0A560JCM8</accession>
<dbReference type="InterPro" id="IPR002109">
    <property type="entry name" value="Glutaredoxin"/>
</dbReference>
<keyword evidence="8" id="KW-1185">Reference proteome</keyword>
<dbReference type="PROSITE" id="PS51354">
    <property type="entry name" value="GLUTAREDOXIN_2"/>
    <property type="match status" value="1"/>
</dbReference>
<dbReference type="GO" id="GO:0034599">
    <property type="term" value="P:cellular response to oxidative stress"/>
    <property type="evidence" value="ECO:0007669"/>
    <property type="project" value="TreeGrafter"/>
</dbReference>
<dbReference type="Pfam" id="PF00462">
    <property type="entry name" value="Glutaredoxin"/>
    <property type="match status" value="1"/>
</dbReference>
<keyword evidence="3 5" id="KW-0813">Transport</keyword>
<proteinExistence type="inferred from homology"/>
<dbReference type="SUPFAM" id="SSF52833">
    <property type="entry name" value="Thioredoxin-like"/>
    <property type="match status" value="1"/>
</dbReference>
<dbReference type="AlphaFoldDB" id="A0A560JCM8"/>
<dbReference type="PRINTS" id="PR00160">
    <property type="entry name" value="GLUTAREDOXIN"/>
</dbReference>
<evidence type="ECO:0000256" key="2">
    <source>
        <dbReference type="ARBA" id="ARBA00007787"/>
    </source>
</evidence>
<dbReference type="InterPro" id="IPR014025">
    <property type="entry name" value="Glutaredoxin_subgr"/>
</dbReference>
<protein>
    <recommendedName>
        <fullName evidence="5">Glutaredoxin</fullName>
    </recommendedName>
</protein>
<dbReference type="CDD" id="cd03418">
    <property type="entry name" value="GRX_GRXb_1_3_like"/>
    <property type="match status" value="1"/>
</dbReference>
<dbReference type="GO" id="GO:0045454">
    <property type="term" value="P:cell redox homeostasis"/>
    <property type="evidence" value="ECO:0007669"/>
    <property type="project" value="InterPro"/>
</dbReference>
<name>A0A560JCM8_9BRAD</name>